<dbReference type="Pfam" id="PF01593">
    <property type="entry name" value="Amino_oxidase"/>
    <property type="match status" value="1"/>
</dbReference>
<proteinExistence type="predicted"/>
<evidence type="ECO:0000259" key="2">
    <source>
        <dbReference type="Pfam" id="PF01593"/>
    </source>
</evidence>
<evidence type="ECO:0000313" key="4">
    <source>
        <dbReference type="Proteomes" id="UP000000314"/>
    </source>
</evidence>
<evidence type="ECO:0000256" key="1">
    <source>
        <dbReference type="SAM" id="Phobius"/>
    </source>
</evidence>
<dbReference type="InterPro" id="IPR050281">
    <property type="entry name" value="Flavin_monoamine_oxidase"/>
</dbReference>
<dbReference type="EMBL" id="FN392321">
    <property type="protein sequence ID" value="CAY70980.1"/>
    <property type="molecule type" value="Genomic_DNA"/>
</dbReference>
<dbReference type="OrthoDB" id="5046242at2759"/>
<dbReference type="SMR" id="C4R5Z4"/>
<dbReference type="FunCoup" id="C4R5Z4">
    <property type="interactions" value="375"/>
</dbReference>
<feature type="domain" description="Amine oxidase" evidence="2">
    <location>
        <begin position="273"/>
        <end position="599"/>
    </location>
</feature>
<dbReference type="KEGG" id="ppa:PAS_chr3_0922"/>
<protein>
    <submittedName>
        <fullName evidence="3">Polyamine oxidase, converts spermine to spermidine</fullName>
    </submittedName>
</protein>
<gene>
    <name evidence="3" type="ordered locus">PAS_chr3_0922</name>
</gene>
<dbReference type="RefSeq" id="XP_002493159.1">
    <property type="nucleotide sequence ID" value="XM_002493114.1"/>
</dbReference>
<organism evidence="3 4">
    <name type="scientific">Komagataella phaffii (strain GS115 / ATCC 20864)</name>
    <name type="common">Yeast</name>
    <name type="synonym">Pichia pastoris</name>
    <dbReference type="NCBI Taxonomy" id="644223"/>
    <lineage>
        <taxon>Eukaryota</taxon>
        <taxon>Fungi</taxon>
        <taxon>Dikarya</taxon>
        <taxon>Ascomycota</taxon>
        <taxon>Saccharomycotina</taxon>
        <taxon>Pichiomycetes</taxon>
        <taxon>Pichiales</taxon>
        <taxon>Pichiaceae</taxon>
        <taxon>Komagataella</taxon>
    </lineage>
</organism>
<dbReference type="AlphaFoldDB" id="C4R5Z4"/>
<keyword evidence="1" id="KW-0812">Transmembrane</keyword>
<dbReference type="PANTHER" id="PTHR10742">
    <property type="entry name" value="FLAVIN MONOAMINE OXIDASE"/>
    <property type="match status" value="1"/>
</dbReference>
<keyword evidence="4" id="KW-1185">Reference proteome</keyword>
<dbReference type="eggNOG" id="KOG0029">
    <property type="taxonomic scope" value="Eukaryota"/>
</dbReference>
<reference evidence="3 4" key="1">
    <citation type="journal article" date="2009" name="Nat. Biotechnol.">
        <title>Genome sequence of the recombinant protein production host Pichia pastoris.</title>
        <authorList>
            <person name="De Schutter K."/>
            <person name="Lin Y.C."/>
            <person name="Tiels P."/>
            <person name="Van Hecke A."/>
            <person name="Glinka S."/>
            <person name="Weber-Lehmann J."/>
            <person name="Rouze P."/>
            <person name="Van de Peer Y."/>
            <person name="Callewaert N."/>
        </authorList>
    </citation>
    <scope>NUCLEOTIDE SEQUENCE [LARGE SCALE GENOMIC DNA]</scope>
    <source>
        <strain evidence="4">GS115 / ATCC 20864</strain>
    </source>
</reference>
<dbReference type="InterPro" id="IPR002937">
    <property type="entry name" value="Amino_oxidase"/>
</dbReference>
<keyword evidence="1" id="KW-0472">Membrane</keyword>
<dbReference type="InterPro" id="IPR036188">
    <property type="entry name" value="FAD/NAD-bd_sf"/>
</dbReference>
<dbReference type="Gene3D" id="3.50.50.60">
    <property type="entry name" value="FAD/NAD(P)-binding domain"/>
    <property type="match status" value="1"/>
</dbReference>
<sequence length="614" mass="71035">MTFNIRYHYTKHNAQLWSATMFCVSAALALMILFLIQQYNTSFMSSLVFKKNDLEPSDASFFERSPFNQIDYGNRTHGLAPLFKLESSMKPVFLEEGDLEVSCNHDDSVTLACSYKGRVKTPRYYIEEITFENFHQDRMPFRFHWDRNATINDPGNKLTFNKLAQYFFLFETLHSEEDTYSNIDDFVYYDAFNELYHKVEAYYSGAVYWRIVTTNFISLFDQVVADKKNGKDYELVYDDGKPLYVLEDEGVLDYDYEKLEQVKAEACKYIELRYFENLNLTDVPLKDTVQSYLTRQEGLLTEKQQLYVGQMLRDLELWHGVSWDEMSSKYALVDNVGRNCYNKSGYDQIVDSLRSSIPESSVRLECVVNRIERGGRKVKVHSNEGVKEYDFVIVTVPQSILQLGPNEEGSILWEPSLPELLTQSLKKIHFGFLGKFIFEFDQLYWDRSIPDRIVSIATPGKETNINAIPETWEFPVLFLNLHRMFGKPALLAFTQGRLTKHLESSPELSWGYFKPIWKKVCQKNIPDPVNIVSSNWSVDPFSRGSYSACLAGDDPMDPIIQLSKGLDNVRFAGEHTIFDGAGAVHGAWLSGQREANYVLRKLDLIPKSDQDDDW</sequence>
<dbReference type="STRING" id="644223.C4R5Z4"/>
<dbReference type="GeneID" id="8200274"/>
<dbReference type="SUPFAM" id="SSF51905">
    <property type="entry name" value="FAD/NAD(P)-binding domain"/>
    <property type="match status" value="1"/>
</dbReference>
<dbReference type="PANTHER" id="PTHR10742:SF410">
    <property type="entry name" value="LYSINE-SPECIFIC HISTONE DEMETHYLASE 2"/>
    <property type="match status" value="1"/>
</dbReference>
<dbReference type="InParanoid" id="C4R5Z4"/>
<dbReference type="SUPFAM" id="SSF54373">
    <property type="entry name" value="FAD-linked reductases, C-terminal domain"/>
    <property type="match status" value="1"/>
</dbReference>
<dbReference type="HOGENOM" id="CLU_444891_0_0_1"/>
<accession>C4R5Z4</accession>
<dbReference type="GO" id="GO:0016491">
    <property type="term" value="F:oxidoreductase activity"/>
    <property type="evidence" value="ECO:0007669"/>
    <property type="project" value="InterPro"/>
</dbReference>
<keyword evidence="1" id="KW-1133">Transmembrane helix</keyword>
<evidence type="ECO:0000313" key="3">
    <source>
        <dbReference type="EMBL" id="CAY70980.1"/>
    </source>
</evidence>
<feature type="transmembrane region" description="Helical" evidence="1">
    <location>
        <begin position="16"/>
        <end position="36"/>
    </location>
</feature>
<dbReference type="Proteomes" id="UP000000314">
    <property type="component" value="Chromosome 3"/>
</dbReference>
<dbReference type="Gene3D" id="3.90.660.10">
    <property type="match status" value="1"/>
</dbReference>
<name>C4R5Z4_KOMPG</name>